<dbReference type="Proteomes" id="UP000298170">
    <property type="component" value="Unassembled WGS sequence"/>
</dbReference>
<proteinExistence type="inferred from homology"/>
<dbReference type="PANTHER" id="PTHR42760">
    <property type="entry name" value="SHORT-CHAIN DEHYDROGENASES/REDUCTASES FAMILY MEMBER"/>
    <property type="match status" value="1"/>
</dbReference>
<dbReference type="Pfam" id="PF13561">
    <property type="entry name" value="adh_short_C2"/>
    <property type="match status" value="1"/>
</dbReference>
<evidence type="ECO:0000313" key="4">
    <source>
        <dbReference type="Proteomes" id="UP000298170"/>
    </source>
</evidence>
<comment type="similarity">
    <text evidence="1">Belongs to the short-chain dehydrogenases/reductases (SDR) family.</text>
</comment>
<dbReference type="InterPro" id="IPR036291">
    <property type="entry name" value="NAD(P)-bd_dom_sf"/>
</dbReference>
<comment type="caution">
    <text evidence="3">The sequence shown here is derived from an EMBL/GenBank/DDBJ whole genome shotgun (WGS) entry which is preliminary data.</text>
</comment>
<dbReference type="CDD" id="cd05233">
    <property type="entry name" value="SDR_c"/>
    <property type="match status" value="1"/>
</dbReference>
<dbReference type="PRINTS" id="PR00081">
    <property type="entry name" value="GDHRDH"/>
</dbReference>
<dbReference type="OrthoDB" id="517007at2"/>
<reference evidence="3 4" key="1">
    <citation type="submission" date="2019-03" db="EMBL/GenBank/DDBJ databases">
        <title>Genomics of glacier-inhabiting Cryobacterium strains.</title>
        <authorList>
            <person name="Liu Q."/>
            <person name="Xin Y.-H."/>
        </authorList>
    </citation>
    <scope>NUCLEOTIDE SEQUENCE [LARGE SCALE GENOMIC DNA]</scope>
    <source>
        <strain evidence="3 4">Sr39</strain>
    </source>
</reference>
<dbReference type="EMBL" id="SOHJ01000002">
    <property type="protein sequence ID" value="TFD62585.1"/>
    <property type="molecule type" value="Genomic_DNA"/>
</dbReference>
<dbReference type="FunFam" id="3.40.50.720:FF:000084">
    <property type="entry name" value="Short-chain dehydrogenase reductase"/>
    <property type="match status" value="1"/>
</dbReference>
<dbReference type="PRINTS" id="PR00080">
    <property type="entry name" value="SDRFAMILY"/>
</dbReference>
<dbReference type="Gene3D" id="3.40.50.720">
    <property type="entry name" value="NAD(P)-binding Rossmann-like Domain"/>
    <property type="match status" value="1"/>
</dbReference>
<dbReference type="GO" id="GO:0016616">
    <property type="term" value="F:oxidoreductase activity, acting on the CH-OH group of donors, NAD or NADP as acceptor"/>
    <property type="evidence" value="ECO:0007669"/>
    <property type="project" value="TreeGrafter"/>
</dbReference>
<evidence type="ECO:0000313" key="3">
    <source>
        <dbReference type="EMBL" id="TFD62585.1"/>
    </source>
</evidence>
<dbReference type="AlphaFoldDB" id="A0A4R9AIH4"/>
<sequence length="283" mass="29821">MTSQVNPDLRQLVRGTLEGKRVLITGAGRGLGRSYALHLARAGADVAVTDLSLHSFREYEAEAALMRGDTVVSELHDIGVQALGYEVDATDEEAMKGVVDSIQTAWGGLDVLVNNVGGGSYSQGLDTRPSTLPIRDLRDNFERNLVSTVIACQLAIPIMGSGASIINIGSQAGEAATEAMYSAYGSAKAAVAHYSRFLANELGPRGIRVNVVAPGYIATGRLSKVFAEVGEKSVENRIALGRIGTPEDCASAIEFLAGEGSRYITSQTLKVDGGSLNFATSRQ</sequence>
<organism evidence="3 4">
    <name type="scientific">Cryobacterium suzukii</name>
    <dbReference type="NCBI Taxonomy" id="1259198"/>
    <lineage>
        <taxon>Bacteria</taxon>
        <taxon>Bacillati</taxon>
        <taxon>Actinomycetota</taxon>
        <taxon>Actinomycetes</taxon>
        <taxon>Micrococcales</taxon>
        <taxon>Microbacteriaceae</taxon>
        <taxon>Cryobacterium</taxon>
    </lineage>
</organism>
<gene>
    <name evidence="3" type="ORF">E3T39_01140</name>
</gene>
<name>A0A4R9AIH4_9MICO</name>
<protein>
    <submittedName>
        <fullName evidence="3">SDR family oxidoreductase</fullName>
    </submittedName>
</protein>
<evidence type="ECO:0000256" key="1">
    <source>
        <dbReference type="ARBA" id="ARBA00006484"/>
    </source>
</evidence>
<dbReference type="PANTHER" id="PTHR42760:SF78">
    <property type="entry name" value="3-OXOACYL-[ACYL-CARRIER-PROTEIN] REDUCTASE [NADH]"/>
    <property type="match status" value="1"/>
</dbReference>
<dbReference type="InterPro" id="IPR002347">
    <property type="entry name" value="SDR_fam"/>
</dbReference>
<keyword evidence="2" id="KW-0560">Oxidoreductase</keyword>
<dbReference type="SUPFAM" id="SSF51735">
    <property type="entry name" value="NAD(P)-binding Rossmann-fold domains"/>
    <property type="match status" value="1"/>
</dbReference>
<keyword evidence="4" id="KW-1185">Reference proteome</keyword>
<evidence type="ECO:0000256" key="2">
    <source>
        <dbReference type="ARBA" id="ARBA00023002"/>
    </source>
</evidence>
<accession>A0A4R9AIH4</accession>